<dbReference type="Proteomes" id="UP000504618">
    <property type="component" value="Unplaced"/>
</dbReference>
<keyword evidence="1" id="KW-0503">Monooxygenase</keyword>
<dbReference type="RefSeq" id="XP_024892703.1">
    <property type="nucleotide sequence ID" value="XM_025036935.1"/>
</dbReference>
<feature type="transmembrane region" description="Helical" evidence="2">
    <location>
        <begin position="21"/>
        <end position="42"/>
    </location>
</feature>
<keyword evidence="2" id="KW-0812">Transmembrane</keyword>
<gene>
    <name evidence="4" type="primary">LOC112467967</name>
</gene>
<name>A0A6J1REK0_9HYME</name>
<organism evidence="3 4">
    <name type="scientific">Temnothorax curvispinosus</name>
    <dbReference type="NCBI Taxonomy" id="300111"/>
    <lineage>
        <taxon>Eukaryota</taxon>
        <taxon>Metazoa</taxon>
        <taxon>Ecdysozoa</taxon>
        <taxon>Arthropoda</taxon>
        <taxon>Hexapoda</taxon>
        <taxon>Insecta</taxon>
        <taxon>Pterygota</taxon>
        <taxon>Neoptera</taxon>
        <taxon>Endopterygota</taxon>
        <taxon>Hymenoptera</taxon>
        <taxon>Apocrita</taxon>
        <taxon>Aculeata</taxon>
        <taxon>Formicoidea</taxon>
        <taxon>Formicidae</taxon>
        <taxon>Myrmicinae</taxon>
        <taxon>Temnothorax</taxon>
    </lineage>
</organism>
<protein>
    <submittedName>
        <fullName evidence="4">Uncharacterized protein LOC112467967</fullName>
    </submittedName>
</protein>
<sequence>MIFIFEVNRKKIYKLKRNLEFAFSLPGVSILSSFVNSLQIAYNYKDLLNHVDSIIKKYGNLTRLIYGTNVFVVLAKPEDYKCVLANINGNYKGSVTKSWERFLGNGLARTSGIISEYDKYLFFVHLSF</sequence>
<evidence type="ECO:0000313" key="4">
    <source>
        <dbReference type="RefSeq" id="XP_024892703.1"/>
    </source>
</evidence>
<dbReference type="GO" id="GO:0016705">
    <property type="term" value="F:oxidoreductase activity, acting on paired donors, with incorporation or reduction of molecular oxygen"/>
    <property type="evidence" value="ECO:0007669"/>
    <property type="project" value="InterPro"/>
</dbReference>
<keyword evidence="1" id="KW-0560">Oxidoreductase</keyword>
<dbReference type="GeneID" id="112467967"/>
<evidence type="ECO:0000313" key="3">
    <source>
        <dbReference type="Proteomes" id="UP000504618"/>
    </source>
</evidence>
<dbReference type="GO" id="GO:0020037">
    <property type="term" value="F:heme binding"/>
    <property type="evidence" value="ECO:0007669"/>
    <property type="project" value="InterPro"/>
</dbReference>
<dbReference type="AlphaFoldDB" id="A0A6J1REK0"/>
<evidence type="ECO:0000256" key="2">
    <source>
        <dbReference type="SAM" id="Phobius"/>
    </source>
</evidence>
<proteinExistence type="predicted"/>
<dbReference type="SUPFAM" id="SSF48264">
    <property type="entry name" value="Cytochrome P450"/>
    <property type="match status" value="1"/>
</dbReference>
<reference evidence="4" key="1">
    <citation type="submission" date="2025-08" db="UniProtKB">
        <authorList>
            <consortium name="RefSeq"/>
        </authorList>
    </citation>
    <scope>IDENTIFICATION</scope>
    <source>
        <tissue evidence="4">Whole body</tissue>
    </source>
</reference>
<keyword evidence="2" id="KW-1133">Transmembrane helix</keyword>
<dbReference type="GO" id="GO:0005506">
    <property type="term" value="F:iron ion binding"/>
    <property type="evidence" value="ECO:0007669"/>
    <property type="project" value="InterPro"/>
</dbReference>
<accession>A0A6J1REK0</accession>
<keyword evidence="2" id="KW-0472">Membrane</keyword>
<dbReference type="InterPro" id="IPR036396">
    <property type="entry name" value="Cyt_P450_sf"/>
</dbReference>
<dbReference type="GO" id="GO:0004497">
    <property type="term" value="F:monooxygenase activity"/>
    <property type="evidence" value="ECO:0007669"/>
    <property type="project" value="UniProtKB-KW"/>
</dbReference>
<evidence type="ECO:0000256" key="1">
    <source>
        <dbReference type="ARBA" id="ARBA00023033"/>
    </source>
</evidence>
<keyword evidence="3" id="KW-1185">Reference proteome</keyword>